<accession>A0A163YLG0</accession>
<comment type="caution">
    <text evidence="1">The sequence shown here is derived from an EMBL/GenBank/DDBJ whole genome shotgun (WGS) entry which is preliminary data.</text>
</comment>
<sequence length="68" mass="7380">MKGFWHGYVELILAGVTYEASYDILDGMVQLTIGQLIVVAEPLPGATYEESALYALEQFATGKIVARG</sequence>
<evidence type="ECO:0000313" key="1">
    <source>
        <dbReference type="EMBL" id="KZD22283.1"/>
    </source>
</evidence>
<reference evidence="1 2" key="1">
    <citation type="submission" date="2016-03" db="EMBL/GenBank/DDBJ databases">
        <title>Microsymbionts genomes from the relict species Vavilovia formosa (Stev.) Fed.</title>
        <authorList>
            <person name="Kopat V."/>
            <person name="Chirak E."/>
            <person name="Kimeklis A."/>
            <person name="Andronov E."/>
        </authorList>
    </citation>
    <scope>NUCLEOTIDE SEQUENCE [LARGE SCALE GENOMIC DNA]</scope>
    <source>
        <strain evidence="1 2">Vaf07</strain>
    </source>
</reference>
<dbReference type="OrthoDB" id="8265803at2"/>
<proteinExistence type="predicted"/>
<gene>
    <name evidence="1" type="ORF">A4A58_09560</name>
</gene>
<dbReference type="EMBL" id="LVYV01000023">
    <property type="protein sequence ID" value="KZD22283.1"/>
    <property type="molecule type" value="Genomic_DNA"/>
</dbReference>
<dbReference type="Proteomes" id="UP000076574">
    <property type="component" value="Unassembled WGS sequence"/>
</dbReference>
<dbReference type="STRING" id="943830.A4A58_09560"/>
<evidence type="ECO:0000313" key="2">
    <source>
        <dbReference type="Proteomes" id="UP000076574"/>
    </source>
</evidence>
<name>A0A163YLG0_9BRAD</name>
<dbReference type="AlphaFoldDB" id="A0A163YLG0"/>
<dbReference type="RefSeq" id="WP_068734856.1">
    <property type="nucleotide sequence ID" value="NZ_LVYV01000023.1"/>
</dbReference>
<protein>
    <submittedName>
        <fullName evidence="1">Uncharacterized protein</fullName>
    </submittedName>
</protein>
<organism evidence="1 2">
    <name type="scientific">Tardiphaga robiniae</name>
    <dbReference type="NCBI Taxonomy" id="943830"/>
    <lineage>
        <taxon>Bacteria</taxon>
        <taxon>Pseudomonadati</taxon>
        <taxon>Pseudomonadota</taxon>
        <taxon>Alphaproteobacteria</taxon>
        <taxon>Hyphomicrobiales</taxon>
        <taxon>Nitrobacteraceae</taxon>
        <taxon>Tardiphaga</taxon>
    </lineage>
</organism>
<keyword evidence="2" id="KW-1185">Reference proteome</keyword>